<accession>A0A0N4WJH9</accession>
<keyword evidence="2" id="KW-1185">Reference proteome</keyword>
<evidence type="ECO:0000313" key="3">
    <source>
        <dbReference type="WBParaSite" id="HPLM_0001116901-mRNA-1"/>
    </source>
</evidence>
<dbReference type="EMBL" id="UZAF01017482">
    <property type="protein sequence ID" value="VDO42110.1"/>
    <property type="molecule type" value="Genomic_DNA"/>
</dbReference>
<sequence>MLGNLPVLDDMEMLKEENNKYTPLSPIIIGSAQDKLYYIKRITSFKIIQTEYKQRKEKNMTKFMRTYQTIQPMLDYSELAMHI</sequence>
<evidence type="ECO:0000313" key="1">
    <source>
        <dbReference type="EMBL" id="VDO42110.1"/>
    </source>
</evidence>
<dbReference type="WBParaSite" id="HPLM_0001116901-mRNA-1">
    <property type="protein sequence ID" value="HPLM_0001116901-mRNA-1"/>
    <property type="gene ID" value="HPLM_0001116901"/>
</dbReference>
<reference evidence="3" key="1">
    <citation type="submission" date="2017-02" db="UniProtKB">
        <authorList>
            <consortium name="WormBaseParasite"/>
        </authorList>
    </citation>
    <scope>IDENTIFICATION</scope>
</reference>
<evidence type="ECO:0000313" key="2">
    <source>
        <dbReference type="Proteomes" id="UP000268014"/>
    </source>
</evidence>
<proteinExistence type="predicted"/>
<organism evidence="3">
    <name type="scientific">Haemonchus placei</name>
    <name type="common">Barber's pole worm</name>
    <dbReference type="NCBI Taxonomy" id="6290"/>
    <lineage>
        <taxon>Eukaryota</taxon>
        <taxon>Metazoa</taxon>
        <taxon>Ecdysozoa</taxon>
        <taxon>Nematoda</taxon>
        <taxon>Chromadorea</taxon>
        <taxon>Rhabditida</taxon>
        <taxon>Rhabditina</taxon>
        <taxon>Rhabditomorpha</taxon>
        <taxon>Strongyloidea</taxon>
        <taxon>Trichostrongylidae</taxon>
        <taxon>Haemonchus</taxon>
    </lineage>
</organism>
<dbReference type="Proteomes" id="UP000268014">
    <property type="component" value="Unassembled WGS sequence"/>
</dbReference>
<protein>
    <submittedName>
        <fullName evidence="1 3">Uncharacterized protein</fullName>
    </submittedName>
</protein>
<dbReference type="AlphaFoldDB" id="A0A0N4WJH9"/>
<name>A0A0N4WJH9_HAEPC</name>
<gene>
    <name evidence="1" type="ORF">HPLM_LOCUS11161</name>
</gene>
<reference evidence="1 2" key="2">
    <citation type="submission" date="2018-11" db="EMBL/GenBank/DDBJ databases">
        <authorList>
            <consortium name="Pathogen Informatics"/>
        </authorList>
    </citation>
    <scope>NUCLEOTIDE SEQUENCE [LARGE SCALE GENOMIC DNA]</scope>
    <source>
        <strain evidence="1 2">MHpl1</strain>
    </source>
</reference>